<evidence type="ECO:0000259" key="12">
    <source>
        <dbReference type="Pfam" id="PF02852"/>
    </source>
</evidence>
<dbReference type="EMBL" id="AP006499">
    <property type="protein sequence ID" value="BAM82121.1"/>
    <property type="molecule type" value="Genomic_DNA"/>
</dbReference>
<organism evidence="14 15">
    <name type="scientific">Cyanidioschyzon merolae (strain NIES-3377 / 10D)</name>
    <name type="common">Unicellular red alga</name>
    <dbReference type="NCBI Taxonomy" id="280699"/>
    <lineage>
        <taxon>Eukaryota</taxon>
        <taxon>Rhodophyta</taxon>
        <taxon>Bangiophyceae</taxon>
        <taxon>Cyanidiales</taxon>
        <taxon>Cyanidiaceae</taxon>
        <taxon>Cyanidioschyzon</taxon>
    </lineage>
</organism>
<keyword evidence="7 11" id="KW-0676">Redox-active center</keyword>
<feature type="binding site" evidence="9">
    <location>
        <position position="179"/>
    </location>
    <ligand>
        <name>FAD</name>
        <dbReference type="ChEBI" id="CHEBI:57692"/>
    </ligand>
</feature>
<dbReference type="FunFam" id="3.30.390.30:FF:000001">
    <property type="entry name" value="Dihydrolipoyl dehydrogenase"/>
    <property type="match status" value="1"/>
</dbReference>
<dbReference type="PROSITE" id="PS00076">
    <property type="entry name" value="PYRIDINE_REDOX_1"/>
    <property type="match status" value="1"/>
</dbReference>
<feature type="domain" description="FAD/NAD(P)-binding" evidence="13">
    <location>
        <begin position="66"/>
        <end position="405"/>
    </location>
</feature>
<dbReference type="SUPFAM" id="SSF51905">
    <property type="entry name" value="FAD/NAD(P)-binding domain"/>
    <property type="match status" value="1"/>
</dbReference>
<comment type="similarity">
    <text evidence="1 11">Belongs to the class-I pyridine nucleotide-disulfide oxidoreductase family.</text>
</comment>
<dbReference type="OrthoDB" id="361797at2759"/>
<evidence type="ECO:0000313" key="14">
    <source>
        <dbReference type="EMBL" id="BAM82121.1"/>
    </source>
</evidence>
<evidence type="ECO:0000256" key="4">
    <source>
        <dbReference type="ARBA" id="ARBA00023002"/>
    </source>
</evidence>
<dbReference type="InterPro" id="IPR016156">
    <property type="entry name" value="FAD/NAD-linked_Rdtase_dimer_sf"/>
</dbReference>
<dbReference type="eggNOG" id="KOG1335">
    <property type="taxonomic scope" value="Eukaryota"/>
</dbReference>
<keyword evidence="4 11" id="KW-0560">Oxidoreductase</keyword>
<name>M1UVQ8_CYAM1</name>
<feature type="binding site" evidence="9">
    <location>
        <position position="270"/>
    </location>
    <ligand>
        <name>NAD(+)</name>
        <dbReference type="ChEBI" id="CHEBI:57540"/>
    </ligand>
</feature>
<evidence type="ECO:0000256" key="9">
    <source>
        <dbReference type="PIRSR" id="PIRSR000350-3"/>
    </source>
</evidence>
<dbReference type="PIRSF" id="PIRSF000350">
    <property type="entry name" value="Mercury_reductase_MerA"/>
    <property type="match status" value="1"/>
</dbReference>
<keyword evidence="5 9" id="KW-0520">NAD</keyword>
<dbReference type="Pfam" id="PF07992">
    <property type="entry name" value="Pyr_redox_2"/>
    <property type="match status" value="1"/>
</dbReference>
<dbReference type="KEGG" id="cme:CYME_CMQ234C"/>
<evidence type="ECO:0000256" key="8">
    <source>
        <dbReference type="PIRSR" id="PIRSR000350-2"/>
    </source>
</evidence>
<dbReference type="PRINTS" id="PR00368">
    <property type="entry name" value="FADPNR"/>
</dbReference>
<dbReference type="GO" id="GO:0006103">
    <property type="term" value="P:2-oxoglutarate metabolic process"/>
    <property type="evidence" value="ECO:0007669"/>
    <property type="project" value="TreeGrafter"/>
</dbReference>
<evidence type="ECO:0000256" key="11">
    <source>
        <dbReference type="RuleBase" id="RU003691"/>
    </source>
</evidence>
<dbReference type="InterPro" id="IPR023753">
    <property type="entry name" value="FAD/NAD-binding_dom"/>
</dbReference>
<dbReference type="Gramene" id="CMQ234CT">
    <property type="protein sequence ID" value="CMQ234CT"/>
    <property type="gene ID" value="CMQ234C"/>
</dbReference>
<dbReference type="InterPro" id="IPR036188">
    <property type="entry name" value="FAD/NAD-bd_sf"/>
</dbReference>
<dbReference type="PRINTS" id="PR00411">
    <property type="entry name" value="PNDRDTASEI"/>
</dbReference>
<keyword evidence="6" id="KW-1015">Disulfide bond</keyword>
<feature type="binding site" evidence="9">
    <location>
        <position position="112"/>
    </location>
    <ligand>
        <name>FAD</name>
        <dbReference type="ChEBI" id="CHEBI:57692"/>
    </ligand>
</feature>
<feature type="binding site" evidence="9">
    <location>
        <position position="344"/>
    </location>
    <ligand>
        <name>NAD(+)</name>
        <dbReference type="ChEBI" id="CHEBI:57540"/>
    </ligand>
</feature>
<feature type="disulfide bond" description="Redox-active" evidence="10">
    <location>
        <begin position="103"/>
        <end position="108"/>
    </location>
</feature>
<protein>
    <submittedName>
        <fullName evidence="14">Dihydrolipoamide dehydrogenase</fullName>
    </submittedName>
</protein>
<evidence type="ECO:0000259" key="13">
    <source>
        <dbReference type="Pfam" id="PF07992"/>
    </source>
</evidence>
<sequence>MATCRVSVLSLTFCTSFDVRVRSDNLNTSFTGNRSEPVARSARHRLFPRVASRRSRVRAVQATYDYDLVIIGAGVGGHGAALHARSRGLKTAVLTGGDAGGTCVNRGCVPSKALLAAAGKVRELRTVERLQAMGISVRGQVDYDRQAVSNHANSLASRVRGNLVQSLRGLGVDVLDARGALVAPQKVELLKPRERTGERVVTARDVVIATGSVPAVPPGIQVDGKTVFTSDDALKLEWVPEWIAIIGSGYIGLEFSDVYTALGSEVTFIEAAPKLMPSFDAEISRYAERLLISPRPVDAYTGVLATKVVPGIPGQKPVHIELVNAETKAPVEVLQVDAALVATGRRPYTDGLGLEKLGVRLNKGFVPVDDHMRVLDETGAPIEHLYCIGDANGKLMLAHAASAQGISVVEHIAGNTSYRLRMECIPAACFTHPEISMVGFTEEQARAIAERERFELGKALGHFRANSKALAENHAEGIAKVLFRKDTGELLGMHIIGMHAADLIHEAANAMQTGIPVHKLAFAVHTHPTLSEICDEAFKAAAGMAAH</sequence>
<reference evidence="14 15" key="2">
    <citation type="journal article" date="2007" name="BMC Biol.">
        <title>A 100%-complete sequence reveals unusually simple genomic features in the hot-spring red alga Cyanidioschyzon merolae.</title>
        <authorList>
            <person name="Nozaki H."/>
            <person name="Takano H."/>
            <person name="Misumi O."/>
            <person name="Terasawa K."/>
            <person name="Matsuzaki M."/>
            <person name="Maruyama S."/>
            <person name="Nishida K."/>
            <person name="Yagisawa F."/>
            <person name="Yoshida Y."/>
            <person name="Fujiwara T."/>
            <person name="Takio S."/>
            <person name="Tamura K."/>
            <person name="Chung S.J."/>
            <person name="Nakamura S."/>
            <person name="Kuroiwa H."/>
            <person name="Tanaka K."/>
            <person name="Sato N."/>
            <person name="Kuroiwa T."/>
        </authorList>
    </citation>
    <scope>NUCLEOTIDE SEQUENCE [LARGE SCALE GENOMIC DNA]</scope>
    <source>
        <strain evidence="14 15">10D</strain>
    </source>
</reference>
<feature type="binding site" evidence="9">
    <location>
        <begin position="396"/>
        <end position="399"/>
    </location>
    <ligand>
        <name>FAD</name>
        <dbReference type="ChEBI" id="CHEBI:57692"/>
    </ligand>
</feature>
<feature type="domain" description="Pyridine nucleotide-disulphide oxidoreductase dimerisation" evidence="12">
    <location>
        <begin position="425"/>
        <end position="537"/>
    </location>
</feature>
<evidence type="ECO:0000256" key="6">
    <source>
        <dbReference type="ARBA" id="ARBA00023157"/>
    </source>
</evidence>
<feature type="binding site" evidence="9">
    <location>
        <begin position="210"/>
        <end position="212"/>
    </location>
    <ligand>
        <name>FAD</name>
        <dbReference type="ChEBI" id="CHEBI:57692"/>
    </ligand>
</feature>
<feature type="active site" description="Proton acceptor" evidence="8">
    <location>
        <position position="527"/>
    </location>
</feature>
<dbReference type="GO" id="GO:0004148">
    <property type="term" value="F:dihydrolipoyl dehydrogenase (NADH) activity"/>
    <property type="evidence" value="ECO:0007669"/>
    <property type="project" value="TreeGrafter"/>
</dbReference>
<dbReference type="InterPro" id="IPR004099">
    <property type="entry name" value="Pyr_nucl-diS_OxRdtase_dimer"/>
</dbReference>
<keyword evidence="15" id="KW-1185">Reference proteome</keyword>
<dbReference type="GeneID" id="16996311"/>
<dbReference type="SUPFAM" id="SSF55424">
    <property type="entry name" value="FAD/NAD-linked reductases, dimerisation (C-terminal) domain"/>
    <property type="match status" value="1"/>
</dbReference>
<gene>
    <name evidence="14" type="ORF">CYME_CMQ234C</name>
</gene>
<dbReference type="AlphaFoldDB" id="M1UVQ8"/>
<dbReference type="PANTHER" id="PTHR22912">
    <property type="entry name" value="DISULFIDE OXIDOREDUCTASE"/>
    <property type="match status" value="1"/>
</dbReference>
<evidence type="ECO:0000256" key="7">
    <source>
        <dbReference type="ARBA" id="ARBA00023284"/>
    </source>
</evidence>
<dbReference type="InterPro" id="IPR050151">
    <property type="entry name" value="Class-I_Pyr_Nuc-Dis_Oxidored"/>
</dbReference>
<dbReference type="Gene3D" id="3.50.50.60">
    <property type="entry name" value="FAD/NAD(P)-binding domain"/>
    <property type="match status" value="2"/>
</dbReference>
<dbReference type="InterPro" id="IPR012999">
    <property type="entry name" value="Pyr_OxRdtase_I_AS"/>
</dbReference>
<dbReference type="Pfam" id="PF02852">
    <property type="entry name" value="Pyr_redox_dim"/>
    <property type="match status" value="1"/>
</dbReference>
<accession>M1UVQ8</accession>
<reference evidence="14 15" key="1">
    <citation type="journal article" date="2004" name="Nature">
        <title>Genome sequence of the ultrasmall unicellular red alga Cyanidioschyzon merolae 10D.</title>
        <authorList>
            <person name="Matsuzaki M."/>
            <person name="Misumi O."/>
            <person name="Shin-i T."/>
            <person name="Maruyama S."/>
            <person name="Takahara M."/>
            <person name="Miyagishima S."/>
            <person name="Mori T."/>
            <person name="Nishida K."/>
            <person name="Yagisawa F."/>
            <person name="Nishida K."/>
            <person name="Yoshida Y."/>
            <person name="Nishimura Y."/>
            <person name="Nakao S."/>
            <person name="Kobayashi T."/>
            <person name="Momoyama Y."/>
            <person name="Higashiyama T."/>
            <person name="Minoda A."/>
            <person name="Sano M."/>
            <person name="Nomoto H."/>
            <person name="Oishi K."/>
            <person name="Hayashi H."/>
            <person name="Ohta F."/>
            <person name="Nishizaka S."/>
            <person name="Haga S."/>
            <person name="Miura S."/>
            <person name="Morishita T."/>
            <person name="Kabeya Y."/>
            <person name="Terasawa K."/>
            <person name="Suzuki Y."/>
            <person name="Ishii Y."/>
            <person name="Asakawa S."/>
            <person name="Takano H."/>
            <person name="Ohta N."/>
            <person name="Kuroiwa H."/>
            <person name="Tanaka K."/>
            <person name="Shimizu N."/>
            <person name="Sugano S."/>
            <person name="Sato N."/>
            <person name="Nozaki H."/>
            <person name="Ogasawara N."/>
            <person name="Kohara Y."/>
            <person name="Kuroiwa T."/>
        </authorList>
    </citation>
    <scope>NUCLEOTIDE SEQUENCE [LARGE SCALE GENOMIC DNA]</scope>
    <source>
        <strain evidence="14 15">10D</strain>
    </source>
</reference>
<dbReference type="STRING" id="280699.M1UVQ8"/>
<keyword evidence="2 11" id="KW-0285">Flavoprotein</keyword>
<evidence type="ECO:0000256" key="2">
    <source>
        <dbReference type="ARBA" id="ARBA00022630"/>
    </source>
</evidence>
<feature type="binding site" evidence="9">
    <location>
        <position position="390"/>
    </location>
    <ligand>
        <name>FAD</name>
        <dbReference type="ChEBI" id="CHEBI:57692"/>
    </ligand>
</feature>
<proteinExistence type="inferred from homology"/>
<dbReference type="Gene3D" id="3.30.390.30">
    <property type="match status" value="1"/>
</dbReference>
<evidence type="ECO:0000256" key="5">
    <source>
        <dbReference type="ARBA" id="ARBA00023027"/>
    </source>
</evidence>
<dbReference type="Proteomes" id="UP000007014">
    <property type="component" value="Chromosome 17"/>
</dbReference>
<evidence type="ECO:0000256" key="3">
    <source>
        <dbReference type="ARBA" id="ARBA00022827"/>
    </source>
</evidence>
<comment type="cofactor">
    <cofactor evidence="9">
        <name>FAD</name>
        <dbReference type="ChEBI" id="CHEBI:57692"/>
    </cofactor>
    <text evidence="9">Binds 1 FAD per subunit.</text>
</comment>
<dbReference type="GO" id="GO:0045252">
    <property type="term" value="C:oxoglutarate dehydrogenase complex"/>
    <property type="evidence" value="ECO:0007669"/>
    <property type="project" value="TreeGrafter"/>
</dbReference>
<keyword evidence="3 9" id="KW-0274">FAD</keyword>
<dbReference type="InterPro" id="IPR001100">
    <property type="entry name" value="Pyr_nuc-diS_OxRdtase"/>
</dbReference>
<dbReference type="PANTHER" id="PTHR22912:SF151">
    <property type="entry name" value="DIHYDROLIPOYL DEHYDROGENASE, MITOCHONDRIAL"/>
    <property type="match status" value="1"/>
</dbReference>
<dbReference type="GO" id="GO:0050660">
    <property type="term" value="F:flavin adenine dinucleotide binding"/>
    <property type="evidence" value="ECO:0007669"/>
    <property type="project" value="TreeGrafter"/>
</dbReference>
<feature type="binding site" evidence="9">
    <location>
        <begin position="247"/>
        <end position="254"/>
    </location>
    <ligand>
        <name>NAD(+)</name>
        <dbReference type="ChEBI" id="CHEBI:57540"/>
    </ligand>
</feature>
<dbReference type="GO" id="GO:0005739">
    <property type="term" value="C:mitochondrion"/>
    <property type="evidence" value="ECO:0007669"/>
    <property type="project" value="TreeGrafter"/>
</dbReference>
<evidence type="ECO:0000313" key="15">
    <source>
        <dbReference type="Proteomes" id="UP000007014"/>
    </source>
</evidence>
<evidence type="ECO:0000256" key="1">
    <source>
        <dbReference type="ARBA" id="ARBA00007532"/>
    </source>
</evidence>
<evidence type="ECO:0000256" key="10">
    <source>
        <dbReference type="PIRSR" id="PIRSR000350-4"/>
    </source>
</evidence>
<dbReference type="OMA" id="WASMLND"/>
<dbReference type="HOGENOM" id="CLU_016755_0_1_1"/>
<dbReference type="RefSeq" id="XP_005538157.1">
    <property type="nucleotide sequence ID" value="XM_005538100.1"/>
</dbReference>
<keyword evidence="9" id="KW-0547">Nucleotide-binding</keyword>